<dbReference type="InterPro" id="IPR056125">
    <property type="entry name" value="DUF7708"/>
</dbReference>
<feature type="domain" description="DUF7708" evidence="2">
    <location>
        <begin position="156"/>
        <end position="262"/>
    </location>
</feature>
<feature type="region of interest" description="Disordered" evidence="1">
    <location>
        <begin position="643"/>
        <end position="689"/>
    </location>
</feature>
<comment type="caution">
    <text evidence="3">The sequence shown here is derived from an EMBL/GenBank/DDBJ whole genome shotgun (WGS) entry which is preliminary data.</text>
</comment>
<evidence type="ECO:0000313" key="3">
    <source>
        <dbReference type="EMBL" id="KAF2104081.1"/>
    </source>
</evidence>
<accession>A0A9P4MAW0</accession>
<dbReference type="AlphaFoldDB" id="A0A9P4MAW0"/>
<dbReference type="OrthoDB" id="4840035at2759"/>
<keyword evidence="4" id="KW-1185">Reference proteome</keyword>
<protein>
    <recommendedName>
        <fullName evidence="2">DUF7708 domain-containing protein</fullName>
    </recommendedName>
</protein>
<evidence type="ECO:0000256" key="1">
    <source>
        <dbReference type="SAM" id="MobiDB-lite"/>
    </source>
</evidence>
<feature type="region of interest" description="Disordered" evidence="1">
    <location>
        <begin position="23"/>
        <end position="44"/>
    </location>
</feature>
<evidence type="ECO:0000259" key="2">
    <source>
        <dbReference type="Pfam" id="PF24809"/>
    </source>
</evidence>
<feature type="compositionally biased region" description="Polar residues" evidence="1">
    <location>
        <begin position="27"/>
        <end position="37"/>
    </location>
</feature>
<organism evidence="3 4">
    <name type="scientific">Rhizodiscina lignyota</name>
    <dbReference type="NCBI Taxonomy" id="1504668"/>
    <lineage>
        <taxon>Eukaryota</taxon>
        <taxon>Fungi</taxon>
        <taxon>Dikarya</taxon>
        <taxon>Ascomycota</taxon>
        <taxon>Pezizomycotina</taxon>
        <taxon>Dothideomycetes</taxon>
        <taxon>Pleosporomycetidae</taxon>
        <taxon>Aulographales</taxon>
        <taxon>Rhizodiscinaceae</taxon>
        <taxon>Rhizodiscina</taxon>
    </lineage>
</organism>
<name>A0A9P4MAW0_9PEZI</name>
<dbReference type="Proteomes" id="UP000799772">
    <property type="component" value="Unassembled WGS sequence"/>
</dbReference>
<proteinExistence type="predicted"/>
<evidence type="ECO:0000313" key="4">
    <source>
        <dbReference type="Proteomes" id="UP000799772"/>
    </source>
</evidence>
<dbReference type="Pfam" id="PF24809">
    <property type="entry name" value="DUF7708"/>
    <property type="match status" value="1"/>
</dbReference>
<gene>
    <name evidence="3" type="ORF">NA57DRAFT_70292</name>
</gene>
<dbReference type="EMBL" id="ML978121">
    <property type="protein sequence ID" value="KAF2104081.1"/>
    <property type="molecule type" value="Genomic_DNA"/>
</dbReference>
<reference evidence="3" key="1">
    <citation type="journal article" date="2020" name="Stud. Mycol.">
        <title>101 Dothideomycetes genomes: a test case for predicting lifestyles and emergence of pathogens.</title>
        <authorList>
            <person name="Haridas S."/>
            <person name="Albert R."/>
            <person name="Binder M."/>
            <person name="Bloem J."/>
            <person name="Labutti K."/>
            <person name="Salamov A."/>
            <person name="Andreopoulos B."/>
            <person name="Baker S."/>
            <person name="Barry K."/>
            <person name="Bills G."/>
            <person name="Bluhm B."/>
            <person name="Cannon C."/>
            <person name="Castanera R."/>
            <person name="Culley D."/>
            <person name="Daum C."/>
            <person name="Ezra D."/>
            <person name="Gonzalez J."/>
            <person name="Henrissat B."/>
            <person name="Kuo A."/>
            <person name="Liang C."/>
            <person name="Lipzen A."/>
            <person name="Lutzoni F."/>
            <person name="Magnuson J."/>
            <person name="Mondo S."/>
            <person name="Nolan M."/>
            <person name="Ohm R."/>
            <person name="Pangilinan J."/>
            <person name="Park H.-J."/>
            <person name="Ramirez L."/>
            <person name="Alfaro M."/>
            <person name="Sun H."/>
            <person name="Tritt A."/>
            <person name="Yoshinaga Y."/>
            <person name="Zwiers L.-H."/>
            <person name="Turgeon B."/>
            <person name="Goodwin S."/>
            <person name="Spatafora J."/>
            <person name="Crous P."/>
            <person name="Grigoriev I."/>
        </authorList>
    </citation>
    <scope>NUCLEOTIDE SEQUENCE</scope>
    <source>
        <strain evidence="3">CBS 133067</strain>
    </source>
</reference>
<sequence>MACDTDKIKDMVRTFSFELEEELERNGQPSDALSNAVVQDRKREDRQHEVQEWRKYFESLPVSDDDEIAKLDHEGNILSAAWAEFHASLPTKQRVELSHRAQNWTDVIAVVQNAESEWKAKKQEGAFGRAKRTFNQVCSTIHRHSTMLEVLPSSSEYASVNYQKIAEGLSKALLEINDIVAAVNKETLIYPTTAMQHVVANLYAHIFLFLKEVMAWYTKRSHHRLLSSFREDFYEHFEDHIRIIREISWSINREAQASSMAEGRYTRLMVEDLAQMLSSIIGSEGRRREEAQARFERAKASRQLLQEGERTDYLKQERNYILDQFKQIMSEEQLGVAATGMLRQQAQTYIQNGSGGGDATVTAKTIGAGTRESLANIGSSLDSQRRPSGPQSREEIEFISRALEDLFSRADIRIRKESETEPVFFADNEIVSTLKDWTTDASGAILCISGPNEVARPSSTSLLASQYAAYAEQAGVPVISHFCSLPRKSSQSSITLEMISLASLLCSLIRQLVELLPLELPPNSPRLDSDRFARLNGTVESLSDAMSLLQDLISVAPPLLLFIIDGIQWLDDKTTEKHIRALVSLLRKCSSPTAGQSSLVNTAPPSTQTIKVLFTTSGKSRALIPILERHELLLADRISNARTPGRASPGRIPLSPFTPPRPGAGRRTSSSPLASKGQLSGDDNADLNE</sequence>